<proteinExistence type="predicted"/>
<gene>
    <name evidence="1" type="primary">48</name>
    <name evidence="1" type="ORF">PBI_LAMBO_48</name>
</gene>
<dbReference type="Proteomes" id="UP000325706">
    <property type="component" value="Segment"/>
</dbReference>
<evidence type="ECO:0000313" key="2">
    <source>
        <dbReference type="Proteomes" id="UP000325706"/>
    </source>
</evidence>
<sequence length="89" mass="10521">MHIPEQFEECRIYGHAWKTHAIGFHRGWIEEELECIRCATKKVSNLQRKTGLVLKVRYIYPANYVQKGEKFGRLERGALRVRHIKARGN</sequence>
<organism evidence="1 2">
    <name type="scientific">Gordonia phage Lambo</name>
    <dbReference type="NCBI Taxonomy" id="2599845"/>
    <lineage>
        <taxon>Viruses</taxon>
        <taxon>Duplodnaviria</taxon>
        <taxon>Heunggongvirae</taxon>
        <taxon>Uroviricota</taxon>
        <taxon>Caudoviricetes</taxon>
        <taxon>Dovevirinae</taxon>
        <taxon>Lambovirus</taxon>
        <taxon>Lambovirus lambo</taxon>
    </lineage>
</organism>
<evidence type="ECO:0000313" key="1">
    <source>
        <dbReference type="EMBL" id="QFG13557.1"/>
    </source>
</evidence>
<dbReference type="EMBL" id="MN234220">
    <property type="protein sequence ID" value="QFG13557.1"/>
    <property type="molecule type" value="Genomic_DNA"/>
</dbReference>
<reference evidence="1 2" key="1">
    <citation type="submission" date="2019-07" db="EMBL/GenBank/DDBJ databases">
        <authorList>
            <person name="Fryberger R.B."/>
            <person name="Stoner T.H."/>
            <person name="Garlena R.A."/>
            <person name="Russell D.A."/>
            <person name="Pope W.H."/>
            <person name="Jacobs-Sera D."/>
            <person name="Hatfull G.F."/>
        </authorList>
    </citation>
    <scope>NUCLEOTIDE SEQUENCE [LARGE SCALE GENOMIC DNA]</scope>
</reference>
<dbReference type="GeneID" id="55623231"/>
<protein>
    <submittedName>
        <fullName evidence="1">Uncharacterized protein</fullName>
    </submittedName>
</protein>
<keyword evidence="2" id="KW-1185">Reference proteome</keyword>
<dbReference type="RefSeq" id="YP_009852601.1">
    <property type="nucleotide sequence ID" value="NC_048814.1"/>
</dbReference>
<accession>A0A5J6TUK5</accession>
<dbReference type="KEGG" id="vg:55623231"/>
<name>A0A5J6TUK5_9CAUD</name>